<proteinExistence type="predicted"/>
<dbReference type="PANTHER" id="PTHR43775">
    <property type="entry name" value="FATTY ACID SYNTHASE"/>
    <property type="match status" value="1"/>
</dbReference>
<dbReference type="InterPro" id="IPR050091">
    <property type="entry name" value="PKS_NRPS_Biosynth_Enz"/>
</dbReference>
<comment type="caution">
    <text evidence="5">The sequence shown here is derived from an EMBL/GenBank/DDBJ whole genome shotgun (WGS) entry which is preliminary data.</text>
</comment>
<reference evidence="5" key="2">
    <citation type="submission" date="2023-06" db="EMBL/GenBank/DDBJ databases">
        <authorList>
            <consortium name="Lawrence Berkeley National Laboratory"/>
            <person name="Haridas S."/>
            <person name="Hensen N."/>
            <person name="Bonometti L."/>
            <person name="Westerberg I."/>
            <person name="Brannstrom I.O."/>
            <person name="Guillou S."/>
            <person name="Cros-Aarteil S."/>
            <person name="Calhoun S."/>
            <person name="Kuo A."/>
            <person name="Mondo S."/>
            <person name="Pangilinan J."/>
            <person name="Riley R."/>
            <person name="LaButti K."/>
            <person name="Andreopoulos B."/>
            <person name="Lipzen A."/>
            <person name="Chen C."/>
            <person name="Yanf M."/>
            <person name="Daum C."/>
            <person name="Ng V."/>
            <person name="Clum A."/>
            <person name="Steindorff A."/>
            <person name="Ohm R."/>
            <person name="Martin F."/>
            <person name="Silar P."/>
            <person name="Natvig D."/>
            <person name="Lalanne C."/>
            <person name="Gautier V."/>
            <person name="Ament-velasquez S.L."/>
            <person name="Kruys A."/>
            <person name="Hutchinson M.I."/>
            <person name="Powell A.J."/>
            <person name="Barry K."/>
            <person name="Miller A.N."/>
            <person name="Grigoriev I.V."/>
            <person name="Debuchy R."/>
            <person name="Gladieux P."/>
            <person name="Thoren M.H."/>
            <person name="Johannesson H."/>
        </authorList>
    </citation>
    <scope>NUCLEOTIDE SEQUENCE</scope>
    <source>
        <strain evidence="5">CBS 232.78</strain>
    </source>
</reference>
<organism evidence="5 6">
    <name type="scientific">Podospora didyma</name>
    <dbReference type="NCBI Taxonomy" id="330526"/>
    <lineage>
        <taxon>Eukaryota</taxon>
        <taxon>Fungi</taxon>
        <taxon>Dikarya</taxon>
        <taxon>Ascomycota</taxon>
        <taxon>Pezizomycotina</taxon>
        <taxon>Sordariomycetes</taxon>
        <taxon>Sordariomycetidae</taxon>
        <taxon>Sordariales</taxon>
        <taxon>Podosporaceae</taxon>
        <taxon>Podospora</taxon>
    </lineage>
</organism>
<reference evidence="5" key="1">
    <citation type="journal article" date="2023" name="Mol. Phylogenet. Evol.">
        <title>Genome-scale phylogeny and comparative genomics of the fungal order Sordariales.</title>
        <authorList>
            <person name="Hensen N."/>
            <person name="Bonometti L."/>
            <person name="Westerberg I."/>
            <person name="Brannstrom I.O."/>
            <person name="Guillou S."/>
            <person name="Cros-Aarteil S."/>
            <person name="Calhoun S."/>
            <person name="Haridas S."/>
            <person name="Kuo A."/>
            <person name="Mondo S."/>
            <person name="Pangilinan J."/>
            <person name="Riley R."/>
            <person name="LaButti K."/>
            <person name="Andreopoulos B."/>
            <person name="Lipzen A."/>
            <person name="Chen C."/>
            <person name="Yan M."/>
            <person name="Daum C."/>
            <person name="Ng V."/>
            <person name="Clum A."/>
            <person name="Steindorff A."/>
            <person name="Ohm R.A."/>
            <person name="Martin F."/>
            <person name="Silar P."/>
            <person name="Natvig D.O."/>
            <person name="Lalanne C."/>
            <person name="Gautier V."/>
            <person name="Ament-Velasquez S.L."/>
            <person name="Kruys A."/>
            <person name="Hutchinson M.I."/>
            <person name="Powell A.J."/>
            <person name="Barry K."/>
            <person name="Miller A.N."/>
            <person name="Grigoriev I.V."/>
            <person name="Debuchy R."/>
            <person name="Gladieux P."/>
            <person name="Hiltunen Thoren M."/>
            <person name="Johannesson H."/>
        </authorList>
    </citation>
    <scope>NUCLEOTIDE SEQUENCE</scope>
    <source>
        <strain evidence="5">CBS 232.78</strain>
    </source>
</reference>
<dbReference type="Proteomes" id="UP001285441">
    <property type="component" value="Unassembled WGS sequence"/>
</dbReference>
<dbReference type="InterPro" id="IPR036291">
    <property type="entry name" value="NAD(P)-bd_dom_sf"/>
</dbReference>
<gene>
    <name evidence="5" type="ORF">B0H63DRAFT_546979</name>
</gene>
<protein>
    <recommendedName>
        <fullName evidence="4">Ketoreductase (KR) domain-containing protein</fullName>
    </recommendedName>
</protein>
<dbReference type="Gene3D" id="3.40.50.720">
    <property type="entry name" value="NAD(P)-binding Rossmann-like Domain"/>
    <property type="match status" value="1"/>
</dbReference>
<feature type="domain" description="Ketoreductase (KR)" evidence="4">
    <location>
        <begin position="126"/>
        <end position="203"/>
    </location>
</feature>
<evidence type="ECO:0000256" key="2">
    <source>
        <dbReference type="ARBA" id="ARBA00022553"/>
    </source>
</evidence>
<accession>A0AAE0NB60</accession>
<keyword evidence="6" id="KW-1185">Reference proteome</keyword>
<dbReference type="EMBL" id="JAULSW010000006">
    <property type="protein sequence ID" value="KAK3377517.1"/>
    <property type="molecule type" value="Genomic_DNA"/>
</dbReference>
<keyword evidence="2" id="KW-0597">Phosphoprotein</keyword>
<evidence type="ECO:0000256" key="3">
    <source>
        <dbReference type="SAM" id="MobiDB-lite"/>
    </source>
</evidence>
<dbReference type="GO" id="GO:0044550">
    <property type="term" value="P:secondary metabolite biosynthetic process"/>
    <property type="evidence" value="ECO:0007669"/>
    <property type="project" value="TreeGrafter"/>
</dbReference>
<dbReference type="Pfam" id="PF08659">
    <property type="entry name" value="KR"/>
    <property type="match status" value="1"/>
</dbReference>
<feature type="compositionally biased region" description="Gly residues" evidence="3">
    <location>
        <begin position="281"/>
        <end position="290"/>
    </location>
</feature>
<evidence type="ECO:0000313" key="5">
    <source>
        <dbReference type="EMBL" id="KAK3377517.1"/>
    </source>
</evidence>
<evidence type="ECO:0000313" key="6">
    <source>
        <dbReference type="Proteomes" id="UP001285441"/>
    </source>
</evidence>
<dbReference type="InterPro" id="IPR013968">
    <property type="entry name" value="PKS_KR"/>
</dbReference>
<evidence type="ECO:0000259" key="4">
    <source>
        <dbReference type="Pfam" id="PF08659"/>
    </source>
</evidence>
<dbReference type="AlphaFoldDB" id="A0AAE0NB60"/>
<sequence>MRSKAIIFADASASISEQLAALTNGHGADVVFSTSNTDPDMAREAWRCIARFGRFVDGGRKVKDVLRRKALDALPVSQRGASYLSFDLSDLYEARPIALTTMLRQSAAVFPGPFGASKPVITYAASAEKKDGLFQSMTSASWKSSVEPKILGAADLHSVLANDPLNFFPMTGNSAAANTYLDSLTRHRRQAGQAAVSIVLPMVLGVGVVAENTELEQALKRKCIYHVSDKTKLDHIIVSLDAAKLQKAARDAALTDSFWVEDTRFSHAVHDMNTASSTDDGSGGGQGGSGSTHSIMSVIKSAPSLAAAVAAVSDHLASKLSRILLLGADEFCRA</sequence>
<dbReference type="SUPFAM" id="SSF51735">
    <property type="entry name" value="NAD(P)-binding Rossmann-fold domains"/>
    <property type="match status" value="1"/>
</dbReference>
<name>A0AAE0NB60_9PEZI</name>
<feature type="region of interest" description="Disordered" evidence="3">
    <location>
        <begin position="272"/>
        <end position="293"/>
    </location>
</feature>
<dbReference type="PANTHER" id="PTHR43775:SF37">
    <property type="entry name" value="SI:DKEY-61P9.11"/>
    <property type="match status" value="1"/>
</dbReference>
<keyword evidence="1" id="KW-0596">Phosphopantetheine</keyword>
<evidence type="ECO:0000256" key="1">
    <source>
        <dbReference type="ARBA" id="ARBA00022450"/>
    </source>
</evidence>
<dbReference type="GO" id="GO:0004312">
    <property type="term" value="F:fatty acid synthase activity"/>
    <property type="evidence" value="ECO:0007669"/>
    <property type="project" value="TreeGrafter"/>
</dbReference>
<dbReference type="GO" id="GO:0006633">
    <property type="term" value="P:fatty acid biosynthetic process"/>
    <property type="evidence" value="ECO:0007669"/>
    <property type="project" value="TreeGrafter"/>
</dbReference>